<sequence>MDIDKAKIDKFAEMAQAIDKRIANLYENASAIPPMPDILPDALLELAMVSQKMHYAMEELYHQNEQLVHTQNILETERQHYQELFEEAPFGYLVTDIEGKIQQANNTVVRLFNIDKRLLVSKLMINFVALEERQHFRNFLRQLSEPNKSQELVIRLQKRSKGFFDASLIVVVARDNQGKPQTLRWLLRDITKYRQAELARDYDFGSDRPTHRYSKGEIVPLNPQIIWYVRKGAIKLTTVCETSEEMLVGLAVQGMVFGSHMTSLYTYQATALVDAELVSIHLLEITASPLLSHIILPKINQRLKQTESFLAIFGCRKIKDRLYLILQLLKQEVGEKVAQGTRLSIRLTHEDFANACSTSRVTITRLMSKLKQQGKICFDDKKHLILRNID</sequence>
<dbReference type="SUPFAM" id="SSF46785">
    <property type="entry name" value="Winged helix' DNA-binding domain"/>
    <property type="match status" value="1"/>
</dbReference>
<dbReference type="InterPro" id="IPR035965">
    <property type="entry name" value="PAS-like_dom_sf"/>
</dbReference>
<dbReference type="CDD" id="cd00130">
    <property type="entry name" value="PAS"/>
    <property type="match status" value="1"/>
</dbReference>
<evidence type="ECO:0000259" key="4">
    <source>
        <dbReference type="PROSITE" id="PS50112"/>
    </source>
</evidence>
<evidence type="ECO:0000313" key="6">
    <source>
        <dbReference type="EMBL" id="RUR81738.1"/>
    </source>
</evidence>
<evidence type="ECO:0000313" key="7">
    <source>
        <dbReference type="Proteomes" id="UP000268857"/>
    </source>
</evidence>
<dbReference type="NCBIfam" id="TIGR00229">
    <property type="entry name" value="sensory_box"/>
    <property type="match status" value="1"/>
</dbReference>
<dbReference type="Pfam" id="PF13545">
    <property type="entry name" value="HTH_Crp_2"/>
    <property type="match status" value="1"/>
</dbReference>
<evidence type="ECO:0000256" key="1">
    <source>
        <dbReference type="ARBA" id="ARBA00023015"/>
    </source>
</evidence>
<dbReference type="InterPro" id="IPR018490">
    <property type="entry name" value="cNMP-bd_dom_sf"/>
</dbReference>
<dbReference type="GO" id="GO:0006355">
    <property type="term" value="P:regulation of DNA-templated transcription"/>
    <property type="evidence" value="ECO:0007669"/>
    <property type="project" value="InterPro"/>
</dbReference>
<dbReference type="InterPro" id="IPR014710">
    <property type="entry name" value="RmlC-like_jellyroll"/>
</dbReference>
<dbReference type="SUPFAM" id="SSF55785">
    <property type="entry name" value="PYP-like sensor domain (PAS domain)"/>
    <property type="match status" value="1"/>
</dbReference>
<feature type="domain" description="PAS" evidence="4">
    <location>
        <begin position="77"/>
        <end position="147"/>
    </location>
</feature>
<reference evidence="6 7" key="1">
    <citation type="journal article" date="2019" name="Genome Biol. Evol.">
        <title>Day and night: Metabolic profiles and evolutionary relationships of six axenic non-marine cyanobacteria.</title>
        <authorList>
            <person name="Will S.E."/>
            <person name="Henke P."/>
            <person name="Boedeker C."/>
            <person name="Huang S."/>
            <person name="Brinkmann H."/>
            <person name="Rohde M."/>
            <person name="Jarek M."/>
            <person name="Friedl T."/>
            <person name="Seufert S."/>
            <person name="Schumacher M."/>
            <person name="Overmann J."/>
            <person name="Neumann-Schaal M."/>
            <person name="Petersen J."/>
        </authorList>
    </citation>
    <scope>NUCLEOTIDE SEQUENCE [LARGE SCALE GENOMIC DNA]</scope>
    <source>
        <strain evidence="6 7">PCC 6912</strain>
    </source>
</reference>
<dbReference type="Gene3D" id="2.60.120.10">
    <property type="entry name" value="Jelly Rolls"/>
    <property type="match status" value="1"/>
</dbReference>
<keyword evidence="7" id="KW-1185">Reference proteome</keyword>
<dbReference type="STRING" id="211165.GCA_000317285_04122"/>
<accession>A0A3S5K215</accession>
<dbReference type="InterPro" id="IPR000014">
    <property type="entry name" value="PAS"/>
</dbReference>
<dbReference type="InterPro" id="IPR036388">
    <property type="entry name" value="WH-like_DNA-bd_sf"/>
</dbReference>
<evidence type="ECO:0000259" key="5">
    <source>
        <dbReference type="PROSITE" id="PS51063"/>
    </source>
</evidence>
<keyword evidence="2" id="KW-0238">DNA-binding</keyword>
<evidence type="ECO:0000256" key="3">
    <source>
        <dbReference type="ARBA" id="ARBA00023163"/>
    </source>
</evidence>
<keyword evidence="3" id="KW-0804">Transcription</keyword>
<dbReference type="GO" id="GO:0003677">
    <property type="term" value="F:DNA binding"/>
    <property type="evidence" value="ECO:0007669"/>
    <property type="project" value="UniProtKB-KW"/>
</dbReference>
<dbReference type="InterPro" id="IPR012318">
    <property type="entry name" value="HTH_CRP"/>
</dbReference>
<dbReference type="PROSITE" id="PS50112">
    <property type="entry name" value="PAS"/>
    <property type="match status" value="1"/>
</dbReference>
<dbReference type="Pfam" id="PF13426">
    <property type="entry name" value="PAS_9"/>
    <property type="match status" value="1"/>
</dbReference>
<dbReference type="AlphaFoldDB" id="A0A3S5K215"/>
<keyword evidence="1" id="KW-0805">Transcription regulation</keyword>
<dbReference type="PROSITE" id="PS51063">
    <property type="entry name" value="HTH_CRP_2"/>
    <property type="match status" value="1"/>
</dbReference>
<dbReference type="SMART" id="SM00091">
    <property type="entry name" value="PAS"/>
    <property type="match status" value="1"/>
</dbReference>
<dbReference type="InterPro" id="IPR036390">
    <property type="entry name" value="WH_DNA-bd_sf"/>
</dbReference>
<dbReference type="RefSeq" id="WP_016875319.1">
    <property type="nucleotide sequence ID" value="NZ_AJLN01000101.1"/>
</dbReference>
<organism evidence="6 7">
    <name type="scientific">Chlorogloeopsis fritschii PCC 6912</name>
    <dbReference type="NCBI Taxonomy" id="211165"/>
    <lineage>
        <taxon>Bacteria</taxon>
        <taxon>Bacillati</taxon>
        <taxon>Cyanobacteriota</taxon>
        <taxon>Cyanophyceae</taxon>
        <taxon>Nostocales</taxon>
        <taxon>Chlorogloeopsidaceae</taxon>
        <taxon>Chlorogloeopsis</taxon>
    </lineage>
</organism>
<feature type="domain" description="HTH crp-type" evidence="5">
    <location>
        <begin position="316"/>
        <end position="390"/>
    </location>
</feature>
<dbReference type="SUPFAM" id="SSF51206">
    <property type="entry name" value="cAMP-binding domain-like"/>
    <property type="match status" value="1"/>
</dbReference>
<dbReference type="Proteomes" id="UP000268857">
    <property type="component" value="Unassembled WGS sequence"/>
</dbReference>
<proteinExistence type="predicted"/>
<comment type="caution">
    <text evidence="6">The sequence shown here is derived from an EMBL/GenBank/DDBJ whole genome shotgun (WGS) entry which is preliminary data.</text>
</comment>
<name>A0A3S5K215_CHLFR</name>
<evidence type="ECO:0000256" key="2">
    <source>
        <dbReference type="ARBA" id="ARBA00023125"/>
    </source>
</evidence>
<dbReference type="EMBL" id="RSCJ01000009">
    <property type="protein sequence ID" value="RUR81738.1"/>
    <property type="molecule type" value="Genomic_DNA"/>
</dbReference>
<dbReference type="Gene3D" id="3.30.450.20">
    <property type="entry name" value="PAS domain"/>
    <property type="match status" value="1"/>
</dbReference>
<protein>
    <recommendedName>
        <fullName evidence="8">Transcriptional regulator</fullName>
    </recommendedName>
</protein>
<evidence type="ECO:0008006" key="8">
    <source>
        <dbReference type="Google" id="ProtNLM"/>
    </source>
</evidence>
<dbReference type="Gene3D" id="1.10.10.10">
    <property type="entry name" value="Winged helix-like DNA-binding domain superfamily/Winged helix DNA-binding domain"/>
    <property type="match status" value="1"/>
</dbReference>
<dbReference type="OrthoDB" id="503761at2"/>
<dbReference type="SMART" id="SM00419">
    <property type="entry name" value="HTH_CRP"/>
    <property type="match status" value="1"/>
</dbReference>
<gene>
    <name evidence="6" type="ORF">PCC6912_26070</name>
</gene>